<dbReference type="RefSeq" id="WP_020887167.1">
    <property type="nucleotide sequence ID" value="NZ_ATHI01000026.1"/>
</dbReference>
<evidence type="ECO:0000256" key="1">
    <source>
        <dbReference type="ARBA" id="ARBA00022630"/>
    </source>
</evidence>
<proteinExistence type="predicted"/>
<evidence type="ECO:0000256" key="2">
    <source>
        <dbReference type="ARBA" id="ARBA00022643"/>
    </source>
</evidence>
<keyword evidence="5" id="KW-1185">Reference proteome</keyword>
<evidence type="ECO:0000313" key="5">
    <source>
        <dbReference type="Proteomes" id="UP000014975"/>
    </source>
</evidence>
<evidence type="ECO:0000313" key="4">
    <source>
        <dbReference type="EMBL" id="EPR33032.1"/>
    </source>
</evidence>
<evidence type="ECO:0000259" key="3">
    <source>
        <dbReference type="Pfam" id="PF03358"/>
    </source>
</evidence>
<keyword evidence="1" id="KW-0285">Flavoprotein</keyword>
<dbReference type="PATRIC" id="fig|1121439.3.peg.1827"/>
<dbReference type="STRING" id="1121439.dsat_0473"/>
<comment type="caution">
    <text evidence="4">The sequence shown here is derived from an EMBL/GenBank/DDBJ whole genome shotgun (WGS) entry which is preliminary data.</text>
</comment>
<protein>
    <submittedName>
        <fullName evidence="4">NADPH-dependent FMN reductase</fullName>
    </submittedName>
</protein>
<dbReference type="PANTHER" id="PTHR43278">
    <property type="entry name" value="NAD(P)H-DEPENDENT FMN-CONTAINING OXIDOREDUCTASE YWQN-RELATED"/>
    <property type="match status" value="1"/>
</dbReference>
<dbReference type="Pfam" id="PF03358">
    <property type="entry name" value="FMN_red"/>
    <property type="match status" value="1"/>
</dbReference>
<accession>S7T7E1</accession>
<name>S7T7E1_9BACT</name>
<dbReference type="OrthoDB" id="6398207at2"/>
<feature type="domain" description="NADPH-dependent FMN reductase-like" evidence="3">
    <location>
        <begin position="5"/>
        <end position="136"/>
    </location>
</feature>
<dbReference type="AlphaFoldDB" id="S7T7E1"/>
<dbReference type="InterPro" id="IPR029039">
    <property type="entry name" value="Flavoprotein-like_sf"/>
</dbReference>
<sequence length="201" mass="21485">MSGKRIVFIHGSPRLQGNTRAAARAAMDAARACGAEVAEIEAVKLDFRAPGCIGCHKCQESREYACALGDELGRAVAGLPAHDVIVLCTPVFWMSYTAQLKMFIDRMYSLFKFTPDGIRTPLARKTLALLAVAGGPIEDNLDLVERQLRVPADMVECCFESCLIPFAPWEPGALAADAEAMARAAAFGRLLAGCPDEPGAA</sequence>
<dbReference type="EMBL" id="ATHI01000026">
    <property type="protein sequence ID" value="EPR33032.1"/>
    <property type="molecule type" value="Genomic_DNA"/>
</dbReference>
<dbReference type="InterPro" id="IPR051796">
    <property type="entry name" value="ISF_SsuE-like"/>
</dbReference>
<dbReference type="Proteomes" id="UP000014975">
    <property type="component" value="Unassembled WGS sequence"/>
</dbReference>
<keyword evidence="2" id="KW-0288">FMN</keyword>
<dbReference type="GO" id="GO:0016491">
    <property type="term" value="F:oxidoreductase activity"/>
    <property type="evidence" value="ECO:0007669"/>
    <property type="project" value="InterPro"/>
</dbReference>
<dbReference type="SUPFAM" id="SSF52218">
    <property type="entry name" value="Flavoproteins"/>
    <property type="match status" value="1"/>
</dbReference>
<organism evidence="4 5">
    <name type="scientific">Alkalidesulfovibrio alkalitolerans DSM 16529</name>
    <dbReference type="NCBI Taxonomy" id="1121439"/>
    <lineage>
        <taxon>Bacteria</taxon>
        <taxon>Pseudomonadati</taxon>
        <taxon>Thermodesulfobacteriota</taxon>
        <taxon>Desulfovibrionia</taxon>
        <taxon>Desulfovibrionales</taxon>
        <taxon>Desulfovibrionaceae</taxon>
        <taxon>Alkalidesulfovibrio</taxon>
    </lineage>
</organism>
<dbReference type="InterPro" id="IPR005025">
    <property type="entry name" value="FMN_Rdtase-like_dom"/>
</dbReference>
<dbReference type="eggNOG" id="COG0655">
    <property type="taxonomic scope" value="Bacteria"/>
</dbReference>
<reference evidence="4 5" key="1">
    <citation type="journal article" date="2013" name="Genome Announc.">
        <title>Draft genome sequences for three mercury-methylating, sulfate-reducing bacteria.</title>
        <authorList>
            <person name="Brown S.D."/>
            <person name="Hurt R.A.Jr."/>
            <person name="Gilmour C.C."/>
            <person name="Elias D.A."/>
        </authorList>
    </citation>
    <scope>NUCLEOTIDE SEQUENCE [LARGE SCALE GENOMIC DNA]</scope>
    <source>
        <strain evidence="4 5">DSM 16529</strain>
    </source>
</reference>
<gene>
    <name evidence="4" type="ORF">dsat_0473</name>
</gene>
<dbReference type="Gene3D" id="3.40.50.360">
    <property type="match status" value="1"/>
</dbReference>
<dbReference type="PANTHER" id="PTHR43278:SF4">
    <property type="entry name" value="NAD(P)H-DEPENDENT FMN-CONTAINING OXIDOREDUCTASE YWQN-RELATED"/>
    <property type="match status" value="1"/>
</dbReference>